<comment type="caution">
    <text evidence="1">The sequence shown here is derived from an EMBL/GenBank/DDBJ whole genome shotgun (WGS) entry which is preliminary data.</text>
</comment>
<sequence>MEKAQVISLGLYIADYPEQVWLSGVVSNWCPKCDALPTDLDGPGSHQHSHEKTDFLINTFNAGIIWDEFGIRHNIVPFTHGLPQADLHNFLRLTFLHQLIKGAFKDHLVTWVADYLHITHGKAVAMEIIEDIDHCCFLHSLGFDVFQMVKTTNSGQVFLATIAGYIPSAMVQSIATFMDICYIACCNTITAPALEHFHKGVEKFHELQNIFIEAGFQDSVSLPHQHALKHFYYSILLFGSPNGLCLSITESKHIKAVKEPWHQSSRYQALIQMLQTLVQMDKMVSLHQMFLDHGMLVGMMSSYMANLMIQEDQKEIPHPLDVTDDEEDEDDGGPVQGDATDALLSQIWPPNVDMAIHETSKSLLHLSRNPYEPLPMTIDECPQFEGELKVYHSAVSTFYAPSDQSGVGGMCSHSCALINWFVHDNEPDPDTGMWTVQLECNRKGEPNIQVIPLKTVAVWSSPLTSVW</sequence>
<keyword evidence="2" id="KW-1185">Reference proteome</keyword>
<dbReference type="EMBL" id="JAGFNK010000304">
    <property type="protein sequence ID" value="KAI9453433.1"/>
    <property type="molecule type" value="Genomic_DNA"/>
</dbReference>
<proteinExistence type="predicted"/>
<name>A0ACC0TZ63_9AGAM</name>
<reference evidence="1" key="1">
    <citation type="submission" date="2021-03" db="EMBL/GenBank/DDBJ databases">
        <title>Evolutionary priming and transition to the ectomycorrhizal habit in an iconic lineage of mushroom-forming fungi: is preadaptation a requirement?</title>
        <authorList>
            <consortium name="DOE Joint Genome Institute"/>
            <person name="Looney B.P."/>
            <person name="Miyauchi S."/>
            <person name="Morin E."/>
            <person name="Drula E."/>
            <person name="Courty P.E."/>
            <person name="Chicoki N."/>
            <person name="Fauchery L."/>
            <person name="Kohler A."/>
            <person name="Kuo A."/>
            <person name="LaButti K."/>
            <person name="Pangilinan J."/>
            <person name="Lipzen A."/>
            <person name="Riley R."/>
            <person name="Andreopoulos W."/>
            <person name="He G."/>
            <person name="Johnson J."/>
            <person name="Barry K.W."/>
            <person name="Grigoriev I.V."/>
            <person name="Nagy L."/>
            <person name="Hibbett D."/>
            <person name="Henrissat B."/>
            <person name="Matheny P.B."/>
            <person name="Labbe J."/>
            <person name="Martin A.F."/>
        </authorList>
    </citation>
    <scope>NUCLEOTIDE SEQUENCE</scope>
    <source>
        <strain evidence="1">BPL698</strain>
    </source>
</reference>
<evidence type="ECO:0000313" key="1">
    <source>
        <dbReference type="EMBL" id="KAI9453433.1"/>
    </source>
</evidence>
<accession>A0ACC0TZ63</accession>
<evidence type="ECO:0000313" key="2">
    <source>
        <dbReference type="Proteomes" id="UP001207468"/>
    </source>
</evidence>
<dbReference type="Proteomes" id="UP001207468">
    <property type="component" value="Unassembled WGS sequence"/>
</dbReference>
<organism evidence="1 2">
    <name type="scientific">Russula earlei</name>
    <dbReference type="NCBI Taxonomy" id="71964"/>
    <lineage>
        <taxon>Eukaryota</taxon>
        <taxon>Fungi</taxon>
        <taxon>Dikarya</taxon>
        <taxon>Basidiomycota</taxon>
        <taxon>Agaricomycotina</taxon>
        <taxon>Agaricomycetes</taxon>
        <taxon>Russulales</taxon>
        <taxon>Russulaceae</taxon>
        <taxon>Russula</taxon>
    </lineage>
</organism>
<protein>
    <submittedName>
        <fullName evidence="1">Uncharacterized protein</fullName>
    </submittedName>
</protein>
<gene>
    <name evidence="1" type="ORF">F5148DRAFT_1151968</name>
</gene>